<reference evidence="1 2" key="1">
    <citation type="submission" date="2018-11" db="EMBL/GenBank/DDBJ databases">
        <authorList>
            <person name="Li F."/>
        </authorList>
    </citation>
    <scope>NUCLEOTIDE SEQUENCE [LARGE SCALE GENOMIC DNA]</scope>
    <source>
        <strain evidence="1 2">KIS18-7</strain>
    </source>
</reference>
<name>A0A3N0DU71_9ACTN</name>
<evidence type="ECO:0000313" key="1">
    <source>
        <dbReference type="EMBL" id="RNL79172.1"/>
    </source>
</evidence>
<dbReference type="EMBL" id="RJSG01000002">
    <property type="protein sequence ID" value="RNL79172.1"/>
    <property type="molecule type" value="Genomic_DNA"/>
</dbReference>
<evidence type="ECO:0000313" key="2">
    <source>
        <dbReference type="Proteomes" id="UP000277094"/>
    </source>
</evidence>
<sequence length="124" mass="14163">MKLVCSGGTTDRRPPHKPRALISLYLDDRGEIMAAERGKVLAAYTSLDGHLQSSTAREDTWRWVQPPSYLLDDESLPGWDEHAWRITCPSCPTLDQLVNEDRFKQRFHEALRVGDTAIDVRDLE</sequence>
<protein>
    <submittedName>
        <fullName evidence="1">Uncharacterized protein</fullName>
    </submittedName>
</protein>
<proteinExistence type="predicted"/>
<dbReference type="Proteomes" id="UP000277094">
    <property type="component" value="Unassembled WGS sequence"/>
</dbReference>
<gene>
    <name evidence="1" type="ORF">EFL95_09080</name>
</gene>
<dbReference type="AlphaFoldDB" id="A0A3N0DU71"/>
<keyword evidence="2" id="KW-1185">Reference proteome</keyword>
<organism evidence="1 2">
    <name type="scientific">Nocardioides marmorisolisilvae</name>
    <dbReference type="NCBI Taxonomy" id="1542737"/>
    <lineage>
        <taxon>Bacteria</taxon>
        <taxon>Bacillati</taxon>
        <taxon>Actinomycetota</taxon>
        <taxon>Actinomycetes</taxon>
        <taxon>Propionibacteriales</taxon>
        <taxon>Nocardioidaceae</taxon>
        <taxon>Nocardioides</taxon>
    </lineage>
</organism>
<accession>A0A3N0DU71</accession>
<comment type="caution">
    <text evidence="1">The sequence shown here is derived from an EMBL/GenBank/DDBJ whole genome shotgun (WGS) entry which is preliminary data.</text>
</comment>